<organism evidence="4 5">
    <name type="scientific">Paenibacillus rhizophilus</name>
    <dbReference type="NCBI Taxonomy" id="1850366"/>
    <lineage>
        <taxon>Bacteria</taxon>
        <taxon>Bacillati</taxon>
        <taxon>Bacillota</taxon>
        <taxon>Bacilli</taxon>
        <taxon>Bacillales</taxon>
        <taxon>Paenibacillaceae</taxon>
        <taxon>Paenibacillus</taxon>
    </lineage>
</organism>
<protein>
    <submittedName>
        <fullName evidence="4">Nucleoside hydrolase</fullName>
    </submittedName>
</protein>
<accession>A0A3N9P0E2</accession>
<evidence type="ECO:0000256" key="1">
    <source>
        <dbReference type="ARBA" id="ARBA00022801"/>
    </source>
</evidence>
<dbReference type="AlphaFoldDB" id="A0A3N9P0E2"/>
<evidence type="ECO:0000256" key="2">
    <source>
        <dbReference type="ARBA" id="ARBA00023295"/>
    </source>
</evidence>
<dbReference type="CDD" id="cd02650">
    <property type="entry name" value="nuc_hydro_CaPnhB"/>
    <property type="match status" value="1"/>
</dbReference>
<sequence>MPNKHQLILDVDTGIDDAFAILYALKSQHIHVEGICTGFGNTDVAQATDNTLRLIKLANPGYDVPVAPGASGPLERKWGGPVVHVHGDNGIGNAELPPSSQSPLDESAADFIIRKANEQPGEMILVTLGSLTNLALALEKDPSIGGKFKNVVMMGGTVFSHGNVTPVAEANFHVDPEAAALVFKSGLPLTMVGLDVTLQAKLRMQQLDWLDRNARQDCREVVEFLRASLAYYFNFYTQVNDFIDACPLHDPLALLVAVDPSLVKIQTLKAEIECSGSLTSGMVVTDRRPHPLRGSDVNVCLEVNAERAIGKLVTGFI</sequence>
<dbReference type="InterPro" id="IPR023186">
    <property type="entry name" value="IUNH"/>
</dbReference>
<keyword evidence="2" id="KW-0326">Glycosidase</keyword>
<evidence type="ECO:0000313" key="4">
    <source>
        <dbReference type="EMBL" id="RQW08730.1"/>
    </source>
</evidence>
<comment type="caution">
    <text evidence="4">The sequence shown here is derived from an EMBL/GenBank/DDBJ whole genome shotgun (WGS) entry which is preliminary data.</text>
</comment>
<dbReference type="Gene3D" id="3.90.245.10">
    <property type="entry name" value="Ribonucleoside hydrolase-like"/>
    <property type="match status" value="1"/>
</dbReference>
<reference evidence="4 5" key="1">
    <citation type="submission" date="2018-11" db="EMBL/GenBank/DDBJ databases">
        <title>Genome sequence of strain 7197.</title>
        <authorList>
            <person name="Gao J."/>
            <person name="Sun J."/>
        </authorList>
    </citation>
    <scope>NUCLEOTIDE SEQUENCE [LARGE SCALE GENOMIC DNA]</scope>
    <source>
        <strain evidence="4 5">7197</strain>
    </source>
</reference>
<gene>
    <name evidence="4" type="ORF">EH198_21500</name>
</gene>
<dbReference type="GO" id="GO:0008477">
    <property type="term" value="F:purine nucleosidase activity"/>
    <property type="evidence" value="ECO:0007669"/>
    <property type="project" value="TreeGrafter"/>
</dbReference>
<proteinExistence type="predicted"/>
<dbReference type="Proteomes" id="UP000282529">
    <property type="component" value="Unassembled WGS sequence"/>
</dbReference>
<dbReference type="GO" id="GO:0005829">
    <property type="term" value="C:cytosol"/>
    <property type="evidence" value="ECO:0007669"/>
    <property type="project" value="TreeGrafter"/>
</dbReference>
<feature type="domain" description="Inosine/uridine-preferring nucleoside hydrolase" evidence="3">
    <location>
        <begin position="7"/>
        <end position="307"/>
    </location>
</feature>
<evidence type="ECO:0000313" key="5">
    <source>
        <dbReference type="Proteomes" id="UP000282529"/>
    </source>
</evidence>
<dbReference type="GO" id="GO:0006152">
    <property type="term" value="P:purine nucleoside catabolic process"/>
    <property type="evidence" value="ECO:0007669"/>
    <property type="project" value="TreeGrafter"/>
</dbReference>
<dbReference type="PANTHER" id="PTHR12304:SF4">
    <property type="entry name" value="URIDINE NUCLEOSIDASE"/>
    <property type="match status" value="1"/>
</dbReference>
<evidence type="ECO:0000259" key="3">
    <source>
        <dbReference type="Pfam" id="PF01156"/>
    </source>
</evidence>
<dbReference type="PANTHER" id="PTHR12304">
    <property type="entry name" value="INOSINE-URIDINE PREFERRING NUCLEOSIDE HYDROLASE"/>
    <property type="match status" value="1"/>
</dbReference>
<dbReference type="Pfam" id="PF01156">
    <property type="entry name" value="IU_nuc_hydro"/>
    <property type="match status" value="1"/>
</dbReference>
<dbReference type="OrthoDB" id="9797882at2"/>
<keyword evidence="5" id="KW-1185">Reference proteome</keyword>
<dbReference type="SUPFAM" id="SSF53590">
    <property type="entry name" value="Nucleoside hydrolase"/>
    <property type="match status" value="1"/>
</dbReference>
<dbReference type="InterPro" id="IPR001910">
    <property type="entry name" value="Inosine/uridine_hydrolase_dom"/>
</dbReference>
<dbReference type="RefSeq" id="WP_124697560.1">
    <property type="nucleotide sequence ID" value="NZ_JBHUFE010000001.1"/>
</dbReference>
<keyword evidence="1 4" id="KW-0378">Hydrolase</keyword>
<name>A0A3N9P0E2_9BACL</name>
<dbReference type="InterPro" id="IPR036452">
    <property type="entry name" value="Ribo_hydro-like"/>
</dbReference>
<dbReference type="EMBL" id="RQPI01000018">
    <property type="protein sequence ID" value="RQW08730.1"/>
    <property type="molecule type" value="Genomic_DNA"/>
</dbReference>